<proteinExistence type="predicted"/>
<dbReference type="Proteomes" id="UP000251088">
    <property type="component" value="Unassembled WGS sequence"/>
</dbReference>
<name>A0A2X3GVV4_KLEPN</name>
<gene>
    <name evidence="1" type="ORF">NCTC9128_05648</name>
</gene>
<accession>A0A2X3GVV4</accession>
<evidence type="ECO:0000313" key="2">
    <source>
        <dbReference type="Proteomes" id="UP000251088"/>
    </source>
</evidence>
<organism evidence="1 2">
    <name type="scientific">Klebsiella pneumoniae</name>
    <dbReference type="NCBI Taxonomy" id="573"/>
    <lineage>
        <taxon>Bacteria</taxon>
        <taxon>Pseudomonadati</taxon>
        <taxon>Pseudomonadota</taxon>
        <taxon>Gammaproteobacteria</taxon>
        <taxon>Enterobacterales</taxon>
        <taxon>Enterobacteriaceae</taxon>
        <taxon>Klebsiella/Raoultella group</taxon>
        <taxon>Klebsiella</taxon>
        <taxon>Klebsiella pneumoniae complex</taxon>
    </lineage>
</organism>
<reference evidence="1 2" key="1">
    <citation type="submission" date="2018-06" db="EMBL/GenBank/DDBJ databases">
        <authorList>
            <consortium name="Pathogen Informatics"/>
            <person name="Doyle S."/>
        </authorList>
    </citation>
    <scope>NUCLEOTIDE SEQUENCE [LARGE SCALE GENOMIC DNA]</scope>
    <source>
        <strain evidence="1 2">NCTC9128</strain>
    </source>
</reference>
<dbReference type="EMBL" id="UAWN01000014">
    <property type="protein sequence ID" value="SQC39510.1"/>
    <property type="molecule type" value="Genomic_DNA"/>
</dbReference>
<dbReference type="AlphaFoldDB" id="A0A2X3GVV4"/>
<protein>
    <submittedName>
        <fullName evidence="1">Uncharacterized protein</fullName>
    </submittedName>
</protein>
<evidence type="ECO:0000313" key="1">
    <source>
        <dbReference type="EMBL" id="SQC39510.1"/>
    </source>
</evidence>
<sequence>MHEGVILPAVGHLPGIQPVGAAADPADRKDAGGGQRLVDFGEQPMQIGLLADVVGTFGDKMRMGPPYACAGNGNTALTWPVPELGIAR</sequence>